<dbReference type="GO" id="GO:0008289">
    <property type="term" value="F:lipid binding"/>
    <property type="evidence" value="ECO:0007669"/>
    <property type="project" value="InterPro"/>
</dbReference>
<comment type="subcellular location">
    <subcellularLocation>
        <location evidence="1">Cytoplasm</location>
    </subcellularLocation>
</comment>
<evidence type="ECO:0000256" key="5">
    <source>
        <dbReference type="RuleBase" id="RU003696"/>
    </source>
</evidence>
<keyword evidence="4" id="KW-0963">Cytoplasm</keyword>
<feature type="domain" description="Cytosolic fatty-acid binding proteins" evidence="7">
    <location>
        <begin position="144"/>
        <end position="161"/>
    </location>
</feature>
<name>S7MJ70_MYOBR</name>
<feature type="region of interest" description="Disordered" evidence="6">
    <location>
        <begin position="113"/>
        <end position="133"/>
    </location>
</feature>
<gene>
    <name evidence="8" type="ORF">D623_10029055</name>
</gene>
<dbReference type="eggNOG" id="KOG4015">
    <property type="taxonomic scope" value="Eukaryota"/>
</dbReference>
<evidence type="ECO:0000256" key="3">
    <source>
        <dbReference type="ARBA" id="ARBA00022448"/>
    </source>
</evidence>
<dbReference type="InterPro" id="IPR031259">
    <property type="entry name" value="ILBP"/>
</dbReference>
<dbReference type="PROSITE" id="PS00214">
    <property type="entry name" value="FABP"/>
    <property type="match status" value="2"/>
</dbReference>
<evidence type="ECO:0000256" key="2">
    <source>
        <dbReference type="ARBA" id="ARBA00008390"/>
    </source>
</evidence>
<keyword evidence="3 5" id="KW-0813">Transport</keyword>
<dbReference type="AlphaFoldDB" id="S7MJ70"/>
<evidence type="ECO:0000313" key="8">
    <source>
        <dbReference type="EMBL" id="EPQ04161.1"/>
    </source>
</evidence>
<dbReference type="FunFam" id="2.40.128.20:FF:000001">
    <property type="entry name" value="Fatty acid-binding protein, adipocyte"/>
    <property type="match status" value="1"/>
</dbReference>
<dbReference type="InterPro" id="IPR012674">
    <property type="entry name" value="Calycin"/>
</dbReference>
<reference evidence="8 9" key="1">
    <citation type="journal article" date="2013" name="Nat. Commun.">
        <title>Genome analysis reveals insights into physiology and longevity of the Brandt's bat Myotis brandtii.</title>
        <authorList>
            <person name="Seim I."/>
            <person name="Fang X."/>
            <person name="Xiong Z."/>
            <person name="Lobanov A.V."/>
            <person name="Huang Z."/>
            <person name="Ma S."/>
            <person name="Feng Y."/>
            <person name="Turanov A.A."/>
            <person name="Zhu Y."/>
            <person name="Lenz T.L."/>
            <person name="Gerashchenko M.V."/>
            <person name="Fan D."/>
            <person name="Hee Yim S."/>
            <person name="Yao X."/>
            <person name="Jordan D."/>
            <person name="Xiong Y."/>
            <person name="Ma Y."/>
            <person name="Lyapunov A.N."/>
            <person name="Chen G."/>
            <person name="Kulakova O.I."/>
            <person name="Sun Y."/>
            <person name="Lee S.G."/>
            <person name="Bronson R.T."/>
            <person name="Moskalev A.A."/>
            <person name="Sunyaev S.R."/>
            <person name="Zhang G."/>
            <person name="Krogh A."/>
            <person name="Wang J."/>
            <person name="Gladyshev V.N."/>
        </authorList>
    </citation>
    <scope>NUCLEOTIDE SEQUENCE [LARGE SCALE GENOMIC DNA]</scope>
</reference>
<proteinExistence type="inferred from homology"/>
<evidence type="ECO:0000259" key="7">
    <source>
        <dbReference type="PROSITE" id="PS00214"/>
    </source>
</evidence>
<dbReference type="PRINTS" id="PR00178">
    <property type="entry name" value="FATTYACIDBP"/>
</dbReference>
<evidence type="ECO:0000256" key="4">
    <source>
        <dbReference type="ARBA" id="ARBA00022490"/>
    </source>
</evidence>
<dbReference type="GO" id="GO:0005737">
    <property type="term" value="C:cytoplasm"/>
    <property type="evidence" value="ECO:0007669"/>
    <property type="project" value="UniProtKB-SubCell"/>
</dbReference>
<protein>
    <submittedName>
        <fullName evidence="8">Fatty acid-binding protein, epidermal</fullName>
    </submittedName>
</protein>
<sequence length="260" mass="29324">MASIQQLVGRWRLVESKGFDEYMKELGVGMAMRKMGAMAKPDCVITSDGTHLTVSEPSTLKTTQFSCNLGEKFEETTADGRKTQTVCNFVNGALVQHQEWYGKESTITRRLEGGSHARSHHRAPLRSGPTDSARTMASIQQLVGRWRLVESKGFDEYMKELGVGMAMRKMGAMAKPDCVITSDGTHLTVRTESTLKTTQFSCNLGEKFEETTADGRKTQEEKEEQEGKQEQEQEEEKEEEGEEEEEQEEQEACFPSFLWV</sequence>
<dbReference type="InterPro" id="IPR000566">
    <property type="entry name" value="Lipocln_cytosolic_FA-bd_dom"/>
</dbReference>
<dbReference type="PANTHER" id="PTHR11955">
    <property type="entry name" value="FATTY ACID BINDING PROTEIN"/>
    <property type="match status" value="1"/>
</dbReference>
<dbReference type="Pfam" id="PF00061">
    <property type="entry name" value="Lipocalin"/>
    <property type="match status" value="2"/>
</dbReference>
<dbReference type="SUPFAM" id="SSF50814">
    <property type="entry name" value="Lipocalins"/>
    <property type="match status" value="2"/>
</dbReference>
<feature type="compositionally biased region" description="Acidic residues" evidence="6">
    <location>
        <begin position="232"/>
        <end position="251"/>
    </location>
</feature>
<comment type="similarity">
    <text evidence="2 5">Belongs to the calycin superfamily. Fatty-acid binding protein (FABP) family.</text>
</comment>
<feature type="region of interest" description="Disordered" evidence="6">
    <location>
        <begin position="206"/>
        <end position="260"/>
    </location>
</feature>
<dbReference type="Gene3D" id="2.40.128.20">
    <property type="match status" value="2"/>
</dbReference>
<evidence type="ECO:0000256" key="1">
    <source>
        <dbReference type="ARBA" id="ARBA00004496"/>
    </source>
</evidence>
<dbReference type="InterPro" id="IPR000463">
    <property type="entry name" value="Fatty_acid-bd"/>
</dbReference>
<organism evidence="8 9">
    <name type="scientific">Myotis brandtii</name>
    <name type="common">Brandt's bat</name>
    <dbReference type="NCBI Taxonomy" id="109478"/>
    <lineage>
        <taxon>Eukaryota</taxon>
        <taxon>Metazoa</taxon>
        <taxon>Chordata</taxon>
        <taxon>Craniata</taxon>
        <taxon>Vertebrata</taxon>
        <taxon>Euteleostomi</taxon>
        <taxon>Mammalia</taxon>
        <taxon>Eutheria</taxon>
        <taxon>Laurasiatheria</taxon>
        <taxon>Chiroptera</taxon>
        <taxon>Yangochiroptera</taxon>
        <taxon>Vespertilionidae</taxon>
        <taxon>Myotis</taxon>
    </lineage>
</organism>
<accession>S7MJ70</accession>
<keyword evidence="9" id="KW-1185">Reference proteome</keyword>
<feature type="compositionally biased region" description="Basic and acidic residues" evidence="6">
    <location>
        <begin position="206"/>
        <end position="231"/>
    </location>
</feature>
<dbReference type="Proteomes" id="UP000052978">
    <property type="component" value="Unassembled WGS sequence"/>
</dbReference>
<evidence type="ECO:0000256" key="6">
    <source>
        <dbReference type="SAM" id="MobiDB-lite"/>
    </source>
</evidence>
<evidence type="ECO:0000313" key="9">
    <source>
        <dbReference type="Proteomes" id="UP000052978"/>
    </source>
</evidence>
<feature type="domain" description="Cytosolic fatty-acid binding proteins" evidence="7">
    <location>
        <begin position="9"/>
        <end position="26"/>
    </location>
</feature>
<dbReference type="EMBL" id="KE161494">
    <property type="protein sequence ID" value="EPQ04161.1"/>
    <property type="molecule type" value="Genomic_DNA"/>
</dbReference>